<protein>
    <submittedName>
        <fullName evidence="1">Uncharacterized protein</fullName>
    </submittedName>
</protein>
<evidence type="ECO:0000313" key="1">
    <source>
        <dbReference type="EMBL" id="AOO90931.1"/>
    </source>
</evidence>
<dbReference type="RefSeq" id="WP_081295615.1">
    <property type="nucleotide sequence ID" value="NZ_MAMO01000031.1"/>
</dbReference>
<reference evidence="1" key="2">
    <citation type="journal article" date="2016" name="Front. Microbiol.">
        <title>The Regulatory Protein RosR Affects Rhizobium leguminosarum bv. trifolii Protein Profiles, Cell Surface Properties, and Symbiosis with Clover.</title>
        <authorList>
            <person name="Rachwal K."/>
            <person name="Boguszewska A."/>
            <person name="Kopcinska J."/>
            <person name="Karas M."/>
            <person name="Tchorzewski M."/>
            <person name="Janczarek M."/>
        </authorList>
    </citation>
    <scope>NUCLEOTIDE SEQUENCE</scope>
    <source>
        <strain evidence="1">Rt24.2</strain>
    </source>
</reference>
<reference evidence="1" key="1">
    <citation type="journal article" date="2015" name="BMC Genomics">
        <title>Transcriptome profiling of a Rhizobium leguminosarum bv. trifolii rosR mutant reveals the role of the transcriptional regulator RosR in motility, synthesis of cell-surface components, and other cellular processes.</title>
        <authorList>
            <person name="Rachwal K."/>
            <person name="Matczynska E."/>
            <person name="Janczarek M."/>
        </authorList>
    </citation>
    <scope>NUCLEOTIDE SEQUENCE</scope>
    <source>
        <strain evidence="1">Rt24.2</strain>
    </source>
</reference>
<name>A0A1C9HWB0_RHILT</name>
<dbReference type="EMBL" id="KX488567">
    <property type="protein sequence ID" value="AOO90931.1"/>
    <property type="molecule type" value="Genomic_DNA"/>
</dbReference>
<proteinExistence type="predicted"/>
<organism evidence="1">
    <name type="scientific">Rhizobium leguminosarum bv. trifolii</name>
    <dbReference type="NCBI Taxonomy" id="386"/>
    <lineage>
        <taxon>Bacteria</taxon>
        <taxon>Pseudomonadati</taxon>
        <taxon>Pseudomonadota</taxon>
        <taxon>Alphaproteobacteria</taxon>
        <taxon>Hyphomicrobiales</taxon>
        <taxon>Rhizobiaceae</taxon>
        <taxon>Rhizobium/Agrobacterium group</taxon>
        <taxon>Rhizobium</taxon>
    </lineage>
</organism>
<accession>A0A1C9HWB0</accession>
<dbReference type="AlphaFoldDB" id="A0A1C9HWB0"/>
<sequence length="87" mass="10032">MDLNWVVLFREIEIRNRGIRRGPLTDPLAYPLDRPEWRGFLWAVPIIARLAARRSGETKAMRRDDSRIGKSLRFRSSIATRGAGIPD</sequence>